<dbReference type="SMART" id="SM00177">
    <property type="entry name" value="ARF"/>
    <property type="match status" value="1"/>
</dbReference>
<dbReference type="GO" id="GO:0003924">
    <property type="term" value="F:GTPase activity"/>
    <property type="evidence" value="ECO:0007669"/>
    <property type="project" value="InterPro"/>
</dbReference>
<gene>
    <name evidence="17" type="ORF">DEO72_LG9g2257</name>
</gene>
<dbReference type="NCBIfam" id="TIGR00231">
    <property type="entry name" value="small_GTP"/>
    <property type="match status" value="1"/>
</dbReference>
<keyword evidence="15" id="KW-0812">Transmembrane</keyword>
<keyword evidence="7 13" id="KW-0547">Nucleotide-binding</keyword>
<dbReference type="SMART" id="SM00175">
    <property type="entry name" value="RAB"/>
    <property type="match status" value="1"/>
</dbReference>
<proteinExistence type="inferred from homology"/>
<dbReference type="GO" id="GO:0046872">
    <property type="term" value="F:metal ion binding"/>
    <property type="evidence" value="ECO:0007669"/>
    <property type="project" value="UniProtKB-KW"/>
</dbReference>
<dbReference type="GO" id="GO:0016004">
    <property type="term" value="F:phospholipase activator activity"/>
    <property type="evidence" value="ECO:0007669"/>
    <property type="project" value="UniProtKB-ARBA"/>
</dbReference>
<feature type="transmembrane region" description="Helical" evidence="15">
    <location>
        <begin position="278"/>
        <end position="298"/>
    </location>
</feature>
<dbReference type="GO" id="GO:0016020">
    <property type="term" value="C:membrane"/>
    <property type="evidence" value="ECO:0007669"/>
    <property type="project" value="InterPro"/>
</dbReference>
<dbReference type="FunFam" id="3.40.50.300:FF:003500">
    <property type="entry name" value="ADP-ribosylation factor 1"/>
    <property type="match status" value="1"/>
</dbReference>
<dbReference type="SMART" id="SM00178">
    <property type="entry name" value="SAR"/>
    <property type="match status" value="1"/>
</dbReference>
<reference evidence="17 18" key="1">
    <citation type="submission" date="2019-04" db="EMBL/GenBank/DDBJ databases">
        <title>An improved genome assembly and genetic linkage map for asparagus bean, Vigna unguiculata ssp. sesquipedialis.</title>
        <authorList>
            <person name="Xia Q."/>
            <person name="Zhang R."/>
            <person name="Dong Y."/>
        </authorList>
    </citation>
    <scope>NUCLEOTIDE SEQUENCE [LARGE SCALE GENOMIC DNA]</scope>
    <source>
        <tissue evidence="17">Leaf</tissue>
    </source>
</reference>
<feature type="binding site" evidence="13">
    <location>
        <begin position="391"/>
        <end position="398"/>
    </location>
    <ligand>
        <name>GTP</name>
        <dbReference type="ChEBI" id="CHEBI:37565"/>
    </ligand>
</feature>
<protein>
    <submittedName>
        <fullName evidence="17">Arf/Sar family</fullName>
    </submittedName>
</protein>
<feature type="binding site" evidence="14">
    <location>
        <position position="415"/>
    </location>
    <ligand>
        <name>Mg(2+)</name>
        <dbReference type="ChEBI" id="CHEBI:18420"/>
    </ligand>
</feature>
<dbReference type="SUPFAM" id="SSF52540">
    <property type="entry name" value="P-loop containing nucleoside triphosphate hydrolases"/>
    <property type="match status" value="1"/>
</dbReference>
<dbReference type="GO" id="GO:0016192">
    <property type="term" value="P:vesicle-mediated transport"/>
    <property type="evidence" value="ECO:0007669"/>
    <property type="project" value="UniProtKB-KW"/>
</dbReference>
<evidence type="ECO:0000256" key="9">
    <source>
        <dbReference type="ARBA" id="ARBA00022927"/>
    </source>
</evidence>
<name>A0A4D6N0D0_VIGUN</name>
<keyword evidence="15" id="KW-1133">Transmembrane helix</keyword>
<dbReference type="GO" id="GO:0005794">
    <property type="term" value="C:Golgi apparatus"/>
    <property type="evidence" value="ECO:0007669"/>
    <property type="project" value="UniProtKB-SubCell"/>
</dbReference>
<feature type="transmembrane region" description="Helical" evidence="15">
    <location>
        <begin position="215"/>
        <end position="234"/>
    </location>
</feature>
<feature type="binding site" evidence="13">
    <location>
        <begin position="493"/>
        <end position="496"/>
    </location>
    <ligand>
        <name>GTP</name>
        <dbReference type="ChEBI" id="CHEBI:37565"/>
    </ligand>
</feature>
<dbReference type="GO" id="GO:0005525">
    <property type="term" value="F:GTP binding"/>
    <property type="evidence" value="ECO:0007669"/>
    <property type="project" value="UniProtKB-KW"/>
</dbReference>
<evidence type="ECO:0000256" key="2">
    <source>
        <dbReference type="ARBA" id="ARBA00004555"/>
    </source>
</evidence>
<feature type="transmembrane region" description="Helical" evidence="15">
    <location>
        <begin position="304"/>
        <end position="323"/>
    </location>
</feature>
<feature type="transmembrane region" description="Helical" evidence="15">
    <location>
        <begin position="131"/>
        <end position="151"/>
    </location>
</feature>
<feature type="transmembrane region" description="Helical" evidence="15">
    <location>
        <begin position="98"/>
        <end position="119"/>
    </location>
</feature>
<keyword evidence="14" id="KW-0460">Magnesium</keyword>
<dbReference type="SUPFAM" id="SSF103481">
    <property type="entry name" value="Multidrug resistance efflux transporter EmrE"/>
    <property type="match status" value="2"/>
</dbReference>
<dbReference type="CDD" id="cd04150">
    <property type="entry name" value="Arf1_5_like"/>
    <property type="match status" value="1"/>
</dbReference>
<feature type="transmembrane region" description="Helical" evidence="15">
    <location>
        <begin position="183"/>
        <end position="203"/>
    </location>
</feature>
<evidence type="ECO:0000313" key="17">
    <source>
        <dbReference type="EMBL" id="QCE07240.1"/>
    </source>
</evidence>
<evidence type="ECO:0000256" key="12">
    <source>
        <dbReference type="ARBA" id="ARBA00023288"/>
    </source>
</evidence>
<feature type="binding site" evidence="13">
    <location>
        <position position="437"/>
    </location>
    <ligand>
        <name>GTP</name>
        <dbReference type="ChEBI" id="CHEBI:37565"/>
    </ligand>
</feature>
<dbReference type="PANTHER" id="PTHR11711">
    <property type="entry name" value="ADP RIBOSYLATION FACTOR-RELATED"/>
    <property type="match status" value="1"/>
</dbReference>
<keyword evidence="12" id="KW-0449">Lipoprotein</keyword>
<sequence>MGGGSVMPLLVMILVQLIYAGMNFSSKLAIQSGMPPLVLVAYRQIFATFSVAPFAYCFERNTAPPMTMRIAMQILSSSLTGITGNQILYFVGLKHSTATIACALNNLLPAFTFVLAVLCRQECLRMKTKAGVAKVFGTILSVGGAVVLSFYHGKLLGLGESKIQWNYAEKMDRKTSSGGETNLLLGPVAVICSALVWAVWFIIQANISKSYPVPFTSTFYTCLMASIQCLAIGLSVEREASAWSLRSTIRLTSALYAGTVSTGLTYVLLSWSIEKKGALYASVFSPLLLVIIAVVSWALLHEKLYIGTAIGSLVIVIGLYFVLWGKNKEVDKNDGIDEITEAMEDDVKDLELQPYNPFNGNGKHHEDDDKRKEKLFSRLFAKKEMRILMVGLDAAGKTTILYKLKLGEIVTTIPTIGFNVETVEYKNISFTVWDVGGQDKIRPLWRHYFQNTQGLIFVVDSNDRDRVVEARDELHRMLNEDELRDAVLLVFANKQDLPNAMNAAEITDKLGLHSLRQRHCTCATSGEGLYEGLDWLSNNIANKVDLDSSSLAFDA</sequence>
<dbReference type="Proteomes" id="UP000501690">
    <property type="component" value="Linkage Group LG9"/>
</dbReference>
<dbReference type="InterPro" id="IPR006689">
    <property type="entry name" value="Small_GTPase_ARF/SAR"/>
</dbReference>
<keyword evidence="10" id="KW-0333">Golgi apparatus</keyword>
<feature type="transmembrane region" description="Helical" evidence="15">
    <location>
        <begin position="37"/>
        <end position="58"/>
    </location>
</feature>
<dbReference type="InterPro" id="IPR024156">
    <property type="entry name" value="Small_GTPase_ARF"/>
</dbReference>
<dbReference type="Pfam" id="PF00892">
    <property type="entry name" value="EamA"/>
    <property type="match status" value="2"/>
</dbReference>
<accession>A0A4D6N0D0</accession>
<evidence type="ECO:0000256" key="15">
    <source>
        <dbReference type="SAM" id="Phobius"/>
    </source>
</evidence>
<evidence type="ECO:0000256" key="3">
    <source>
        <dbReference type="ARBA" id="ARBA00007635"/>
    </source>
</evidence>
<keyword evidence="6" id="KW-0519">Myristate</keyword>
<comment type="similarity">
    <text evidence="4">Belongs to the small GTPase superfamily. Arf family.</text>
</comment>
<keyword evidence="18" id="KW-1185">Reference proteome</keyword>
<feature type="binding site" evidence="14">
    <location>
        <position position="398"/>
    </location>
    <ligand>
        <name>Mg(2+)</name>
        <dbReference type="ChEBI" id="CHEBI:18420"/>
    </ligand>
</feature>
<evidence type="ECO:0000259" key="16">
    <source>
        <dbReference type="Pfam" id="PF00892"/>
    </source>
</evidence>
<feature type="domain" description="EamA" evidence="16">
    <location>
        <begin position="9"/>
        <end position="148"/>
    </location>
</feature>
<evidence type="ECO:0000256" key="8">
    <source>
        <dbReference type="ARBA" id="ARBA00022892"/>
    </source>
</evidence>
<organism evidence="17 18">
    <name type="scientific">Vigna unguiculata</name>
    <name type="common">Cowpea</name>
    <dbReference type="NCBI Taxonomy" id="3917"/>
    <lineage>
        <taxon>Eukaryota</taxon>
        <taxon>Viridiplantae</taxon>
        <taxon>Streptophyta</taxon>
        <taxon>Embryophyta</taxon>
        <taxon>Tracheophyta</taxon>
        <taxon>Spermatophyta</taxon>
        <taxon>Magnoliopsida</taxon>
        <taxon>eudicotyledons</taxon>
        <taxon>Gunneridae</taxon>
        <taxon>Pentapetalae</taxon>
        <taxon>rosids</taxon>
        <taxon>fabids</taxon>
        <taxon>Fabales</taxon>
        <taxon>Fabaceae</taxon>
        <taxon>Papilionoideae</taxon>
        <taxon>50 kb inversion clade</taxon>
        <taxon>NPAAA clade</taxon>
        <taxon>indigoferoid/millettioid clade</taxon>
        <taxon>Phaseoleae</taxon>
        <taxon>Vigna</taxon>
    </lineage>
</organism>
<evidence type="ECO:0000256" key="13">
    <source>
        <dbReference type="PIRSR" id="PIRSR606689-1"/>
    </source>
</evidence>
<dbReference type="PRINTS" id="PR00328">
    <property type="entry name" value="SAR1GTPBP"/>
</dbReference>
<feature type="domain" description="EamA" evidence="16">
    <location>
        <begin position="185"/>
        <end position="323"/>
    </location>
</feature>
<keyword evidence="15" id="KW-0472">Membrane</keyword>
<keyword evidence="14" id="KW-0479">Metal-binding</keyword>
<feature type="transmembrane region" description="Helical" evidence="15">
    <location>
        <begin position="254"/>
        <end position="271"/>
    </location>
</feature>
<keyword evidence="5" id="KW-0813">Transport</keyword>
<keyword evidence="8" id="KW-0931">ER-Golgi transport</keyword>
<feature type="transmembrane region" description="Helical" evidence="15">
    <location>
        <begin position="7"/>
        <end position="25"/>
    </location>
</feature>
<dbReference type="Gene3D" id="3.40.50.300">
    <property type="entry name" value="P-loop containing nucleotide triphosphate hydrolases"/>
    <property type="match status" value="1"/>
</dbReference>
<dbReference type="PROSITE" id="PS51417">
    <property type="entry name" value="ARF"/>
    <property type="match status" value="1"/>
</dbReference>
<dbReference type="EMBL" id="CP039353">
    <property type="protein sequence ID" value="QCE07240.1"/>
    <property type="molecule type" value="Genomic_DNA"/>
</dbReference>
<dbReference type="AlphaFoldDB" id="A0A4D6N0D0"/>
<evidence type="ECO:0000256" key="10">
    <source>
        <dbReference type="ARBA" id="ARBA00023034"/>
    </source>
</evidence>
<dbReference type="InterPro" id="IPR000620">
    <property type="entry name" value="EamA_dom"/>
</dbReference>
<evidence type="ECO:0000313" key="18">
    <source>
        <dbReference type="Proteomes" id="UP000501690"/>
    </source>
</evidence>
<evidence type="ECO:0000256" key="7">
    <source>
        <dbReference type="ARBA" id="ARBA00022741"/>
    </source>
</evidence>
<feature type="transmembrane region" description="Helical" evidence="15">
    <location>
        <begin position="70"/>
        <end position="92"/>
    </location>
</feature>
<comment type="subcellular location">
    <subcellularLocation>
        <location evidence="2">Golgi apparatus</location>
    </subcellularLocation>
    <subcellularLocation>
        <location evidence="1">Membrane</location>
        <topology evidence="1">Multi-pass membrane protein</topology>
    </subcellularLocation>
</comment>
<keyword evidence="9" id="KW-0653">Protein transport</keyword>
<evidence type="ECO:0000256" key="5">
    <source>
        <dbReference type="ARBA" id="ARBA00022448"/>
    </source>
</evidence>
<evidence type="ECO:0000256" key="6">
    <source>
        <dbReference type="ARBA" id="ARBA00022707"/>
    </source>
</evidence>
<dbReference type="Pfam" id="PF00025">
    <property type="entry name" value="Arf"/>
    <property type="match status" value="1"/>
</dbReference>
<keyword evidence="11 13" id="KW-0342">GTP-binding</keyword>
<evidence type="ECO:0000256" key="4">
    <source>
        <dbReference type="ARBA" id="ARBA00010290"/>
    </source>
</evidence>
<dbReference type="InterPro" id="IPR037185">
    <property type="entry name" value="EmrE-like"/>
</dbReference>
<evidence type="ECO:0000256" key="11">
    <source>
        <dbReference type="ARBA" id="ARBA00023134"/>
    </source>
</evidence>
<evidence type="ECO:0000256" key="14">
    <source>
        <dbReference type="PIRSR" id="PIRSR606689-2"/>
    </source>
</evidence>
<dbReference type="GO" id="GO:0015031">
    <property type="term" value="P:protein transport"/>
    <property type="evidence" value="ECO:0007669"/>
    <property type="project" value="UniProtKB-KW"/>
</dbReference>
<evidence type="ECO:0000256" key="1">
    <source>
        <dbReference type="ARBA" id="ARBA00004141"/>
    </source>
</evidence>
<comment type="similarity">
    <text evidence="3">Belongs to the drug/metabolite transporter (DMT) superfamily. Plant drug/metabolite exporter (P-DME) (TC 2.A.7.4) family.</text>
</comment>
<dbReference type="InterPro" id="IPR045872">
    <property type="entry name" value="Arf1-5-like"/>
</dbReference>
<dbReference type="InterPro" id="IPR027417">
    <property type="entry name" value="P-loop_NTPase"/>
</dbReference>
<dbReference type="InterPro" id="IPR005225">
    <property type="entry name" value="Small_GTP-bd"/>
</dbReference>